<comment type="caution">
    <text evidence="1">The sequence shown here is derived from an EMBL/GenBank/DDBJ whole genome shotgun (WGS) entry which is preliminary data.</text>
</comment>
<dbReference type="AlphaFoldDB" id="X0TPS0"/>
<sequence length="50" mass="5967">MEIAKLTAIVNILEKYQGDMSYWFIEEKAETNSRYLWNVAKDILKEIKND</sequence>
<name>X0TPS0_9ZZZZ</name>
<gene>
    <name evidence="1" type="ORF">S01H1_22590</name>
</gene>
<evidence type="ECO:0000313" key="1">
    <source>
        <dbReference type="EMBL" id="GAF90142.1"/>
    </source>
</evidence>
<accession>X0TPS0</accession>
<reference evidence="1" key="1">
    <citation type="journal article" date="2014" name="Front. Microbiol.">
        <title>High frequency of phylogenetically diverse reductive dehalogenase-homologous genes in deep subseafloor sedimentary metagenomes.</title>
        <authorList>
            <person name="Kawai M."/>
            <person name="Futagami T."/>
            <person name="Toyoda A."/>
            <person name="Takaki Y."/>
            <person name="Nishi S."/>
            <person name="Hori S."/>
            <person name="Arai W."/>
            <person name="Tsubouchi T."/>
            <person name="Morono Y."/>
            <person name="Uchiyama I."/>
            <person name="Ito T."/>
            <person name="Fujiyama A."/>
            <person name="Inagaki F."/>
            <person name="Takami H."/>
        </authorList>
    </citation>
    <scope>NUCLEOTIDE SEQUENCE</scope>
    <source>
        <strain evidence="1">Expedition CK06-06</strain>
    </source>
</reference>
<proteinExistence type="predicted"/>
<dbReference type="EMBL" id="BARS01012785">
    <property type="protein sequence ID" value="GAF90142.1"/>
    <property type="molecule type" value="Genomic_DNA"/>
</dbReference>
<organism evidence="1">
    <name type="scientific">marine sediment metagenome</name>
    <dbReference type="NCBI Taxonomy" id="412755"/>
    <lineage>
        <taxon>unclassified sequences</taxon>
        <taxon>metagenomes</taxon>
        <taxon>ecological metagenomes</taxon>
    </lineage>
</organism>
<protein>
    <submittedName>
        <fullName evidence="1">Uncharacterized protein</fullName>
    </submittedName>
</protein>